<evidence type="ECO:0000313" key="3">
    <source>
        <dbReference type="Proteomes" id="UP001233999"/>
    </source>
</evidence>
<name>A0AAD8E6Y1_DIPPU</name>
<keyword evidence="3" id="KW-1185">Reference proteome</keyword>
<reference evidence="2" key="2">
    <citation type="submission" date="2023-05" db="EMBL/GenBank/DDBJ databases">
        <authorList>
            <person name="Fouks B."/>
        </authorList>
    </citation>
    <scope>NUCLEOTIDE SEQUENCE</scope>
    <source>
        <strain evidence="2">Stay&amp;Tobe</strain>
        <tissue evidence="2">Testes</tissue>
    </source>
</reference>
<feature type="transmembrane region" description="Helical" evidence="1">
    <location>
        <begin position="85"/>
        <end position="103"/>
    </location>
</feature>
<keyword evidence="1" id="KW-1133">Transmembrane helix</keyword>
<comment type="caution">
    <text evidence="2">The sequence shown here is derived from an EMBL/GenBank/DDBJ whole genome shotgun (WGS) entry which is preliminary data.</text>
</comment>
<reference evidence="2" key="1">
    <citation type="journal article" date="2023" name="IScience">
        <title>Live-bearing cockroach genome reveals convergent evolutionary mechanisms linked to viviparity in insects and beyond.</title>
        <authorList>
            <person name="Fouks B."/>
            <person name="Harrison M.C."/>
            <person name="Mikhailova A.A."/>
            <person name="Marchal E."/>
            <person name="English S."/>
            <person name="Carruthers M."/>
            <person name="Jennings E.C."/>
            <person name="Chiamaka E.L."/>
            <person name="Frigard R.A."/>
            <person name="Pippel M."/>
            <person name="Attardo G.M."/>
            <person name="Benoit J.B."/>
            <person name="Bornberg-Bauer E."/>
            <person name="Tobe S.S."/>
        </authorList>
    </citation>
    <scope>NUCLEOTIDE SEQUENCE</scope>
    <source>
        <strain evidence="2">Stay&amp;Tobe</strain>
    </source>
</reference>
<protein>
    <submittedName>
        <fullName evidence="2">Uncharacterized protein</fullName>
    </submittedName>
</protein>
<feature type="non-terminal residue" evidence="2">
    <location>
        <position position="173"/>
    </location>
</feature>
<feature type="transmembrane region" description="Helical" evidence="1">
    <location>
        <begin position="51"/>
        <end position="73"/>
    </location>
</feature>
<evidence type="ECO:0000256" key="1">
    <source>
        <dbReference type="SAM" id="Phobius"/>
    </source>
</evidence>
<gene>
    <name evidence="2" type="ORF">L9F63_004891</name>
</gene>
<dbReference type="Proteomes" id="UP001233999">
    <property type="component" value="Unassembled WGS sequence"/>
</dbReference>
<keyword evidence="1" id="KW-0472">Membrane</keyword>
<feature type="transmembrane region" description="Helical" evidence="1">
    <location>
        <begin position="123"/>
        <end position="146"/>
    </location>
</feature>
<feature type="non-terminal residue" evidence="2">
    <location>
        <position position="1"/>
    </location>
</feature>
<keyword evidence="1" id="KW-0812">Transmembrane</keyword>
<organism evidence="2 3">
    <name type="scientific">Diploptera punctata</name>
    <name type="common">Pacific beetle cockroach</name>
    <dbReference type="NCBI Taxonomy" id="6984"/>
    <lineage>
        <taxon>Eukaryota</taxon>
        <taxon>Metazoa</taxon>
        <taxon>Ecdysozoa</taxon>
        <taxon>Arthropoda</taxon>
        <taxon>Hexapoda</taxon>
        <taxon>Insecta</taxon>
        <taxon>Pterygota</taxon>
        <taxon>Neoptera</taxon>
        <taxon>Polyneoptera</taxon>
        <taxon>Dictyoptera</taxon>
        <taxon>Blattodea</taxon>
        <taxon>Blaberoidea</taxon>
        <taxon>Blaberidae</taxon>
        <taxon>Diplopterinae</taxon>
        <taxon>Diploptera</taxon>
    </lineage>
</organism>
<sequence length="173" mass="20296">IYYNEHSHDNQNLTVICQFRSLSPSSVASDYQAWAATADLSTSPFFTFLRMFLPFELIYFLVGTFTNLCVRLLNTASLSFKTSSICLWFIMAIISSTYLRQNLKVNGCPLYFPLYLKNICSMHNFVKMMVFVHLFDVHFVLNWVIFNFSVFSAKDYLVPFNTINKFIWYIFIL</sequence>
<dbReference type="AlphaFoldDB" id="A0AAD8E6Y1"/>
<dbReference type="EMBL" id="JASPKZ010008856">
    <property type="protein sequence ID" value="KAJ9578877.1"/>
    <property type="molecule type" value="Genomic_DNA"/>
</dbReference>
<accession>A0AAD8E6Y1</accession>
<evidence type="ECO:0000313" key="2">
    <source>
        <dbReference type="EMBL" id="KAJ9578877.1"/>
    </source>
</evidence>
<proteinExistence type="predicted"/>